<comment type="catalytic activity">
    <reaction evidence="1">
        <text>ATP + protein L-histidine = ADP + protein N-phospho-L-histidine.</text>
        <dbReference type="EC" id="2.7.13.3"/>
    </reaction>
</comment>
<dbReference type="EMBL" id="LAZR01063168">
    <property type="protein sequence ID" value="KKK60038.1"/>
    <property type="molecule type" value="Genomic_DNA"/>
</dbReference>
<dbReference type="InterPro" id="IPR011006">
    <property type="entry name" value="CheY-like_superfamily"/>
</dbReference>
<evidence type="ECO:0000256" key="3">
    <source>
        <dbReference type="ARBA" id="ARBA00022679"/>
    </source>
</evidence>
<dbReference type="InterPro" id="IPR036890">
    <property type="entry name" value="HATPase_C_sf"/>
</dbReference>
<dbReference type="PRINTS" id="PR00344">
    <property type="entry name" value="BCTRLSENSOR"/>
</dbReference>
<dbReference type="SUPFAM" id="SSF55874">
    <property type="entry name" value="ATPase domain of HSP90 chaperone/DNA topoisomerase II/histidine kinase"/>
    <property type="match status" value="1"/>
</dbReference>
<dbReference type="InterPro" id="IPR001789">
    <property type="entry name" value="Sig_transdc_resp-reg_receiver"/>
</dbReference>
<dbReference type="GO" id="GO:0005886">
    <property type="term" value="C:plasma membrane"/>
    <property type="evidence" value="ECO:0007669"/>
    <property type="project" value="TreeGrafter"/>
</dbReference>
<dbReference type="PROSITE" id="PS50110">
    <property type="entry name" value="RESPONSE_REGULATORY"/>
    <property type="match status" value="1"/>
</dbReference>
<evidence type="ECO:0000256" key="4">
    <source>
        <dbReference type="ARBA" id="ARBA00022777"/>
    </source>
</evidence>
<feature type="domain" description="Histidine kinase" evidence="5">
    <location>
        <begin position="1"/>
        <end position="45"/>
    </location>
</feature>
<dbReference type="InterPro" id="IPR004358">
    <property type="entry name" value="Sig_transdc_His_kin-like_C"/>
</dbReference>
<dbReference type="Pfam" id="PF00072">
    <property type="entry name" value="Response_reg"/>
    <property type="match status" value="1"/>
</dbReference>
<gene>
    <name evidence="7" type="ORF">LCGC14_3028350</name>
</gene>
<keyword evidence="4" id="KW-0418">Kinase</keyword>
<keyword evidence="3" id="KW-0808">Transferase</keyword>
<proteinExistence type="predicted"/>
<evidence type="ECO:0000259" key="5">
    <source>
        <dbReference type="PROSITE" id="PS50109"/>
    </source>
</evidence>
<name>A0A0F8WTJ3_9ZZZZ</name>
<organism evidence="7">
    <name type="scientific">marine sediment metagenome</name>
    <dbReference type="NCBI Taxonomy" id="412755"/>
    <lineage>
        <taxon>unclassified sequences</taxon>
        <taxon>metagenomes</taxon>
        <taxon>ecological metagenomes</taxon>
    </lineage>
</organism>
<dbReference type="InterPro" id="IPR005467">
    <property type="entry name" value="His_kinase_dom"/>
</dbReference>
<dbReference type="PANTHER" id="PTHR43047">
    <property type="entry name" value="TWO-COMPONENT HISTIDINE PROTEIN KINASE"/>
    <property type="match status" value="1"/>
</dbReference>
<dbReference type="Gene3D" id="3.40.50.2300">
    <property type="match status" value="1"/>
</dbReference>
<dbReference type="InterPro" id="IPR003594">
    <property type="entry name" value="HATPase_dom"/>
</dbReference>
<dbReference type="SUPFAM" id="SSF52172">
    <property type="entry name" value="CheY-like"/>
    <property type="match status" value="1"/>
</dbReference>
<dbReference type="PROSITE" id="PS50109">
    <property type="entry name" value="HIS_KIN"/>
    <property type="match status" value="1"/>
</dbReference>
<protein>
    <recommendedName>
        <fullName evidence="2">histidine kinase</fullName>
        <ecNumber evidence="2">2.7.13.3</ecNumber>
    </recommendedName>
</protein>
<dbReference type="GO" id="GO:0000155">
    <property type="term" value="F:phosphorelay sensor kinase activity"/>
    <property type="evidence" value="ECO:0007669"/>
    <property type="project" value="TreeGrafter"/>
</dbReference>
<dbReference type="GO" id="GO:0009927">
    <property type="term" value="F:histidine phosphotransfer kinase activity"/>
    <property type="evidence" value="ECO:0007669"/>
    <property type="project" value="TreeGrafter"/>
</dbReference>
<evidence type="ECO:0000313" key="7">
    <source>
        <dbReference type="EMBL" id="KKK60038.1"/>
    </source>
</evidence>
<dbReference type="Gene3D" id="3.30.565.10">
    <property type="entry name" value="Histidine kinase-like ATPase, C-terminal domain"/>
    <property type="match status" value="1"/>
</dbReference>
<evidence type="ECO:0000256" key="2">
    <source>
        <dbReference type="ARBA" id="ARBA00012438"/>
    </source>
</evidence>
<feature type="non-terminal residue" evidence="7">
    <location>
        <position position="129"/>
    </location>
</feature>
<feature type="domain" description="Response regulatory" evidence="6">
    <location>
        <begin position="64"/>
        <end position="129"/>
    </location>
</feature>
<evidence type="ECO:0000256" key="1">
    <source>
        <dbReference type="ARBA" id="ARBA00000085"/>
    </source>
</evidence>
<evidence type="ECO:0000259" key="6">
    <source>
        <dbReference type="PROSITE" id="PS50110"/>
    </source>
</evidence>
<accession>A0A0F8WTJ3</accession>
<dbReference type="EC" id="2.7.13.3" evidence="2"/>
<comment type="caution">
    <text evidence="7">The sequence shown here is derived from an EMBL/GenBank/DDBJ whole genome shotgun (WGS) entry which is preliminary data.</text>
</comment>
<dbReference type="Pfam" id="PF02518">
    <property type="entry name" value="HATPase_c"/>
    <property type="match status" value="1"/>
</dbReference>
<dbReference type="AlphaFoldDB" id="A0A0F8WTJ3"/>
<dbReference type="PANTHER" id="PTHR43047:SF72">
    <property type="entry name" value="OSMOSENSING HISTIDINE PROTEIN KINASE SLN1"/>
    <property type="match status" value="1"/>
</dbReference>
<reference evidence="7" key="1">
    <citation type="journal article" date="2015" name="Nature">
        <title>Complex archaea that bridge the gap between prokaryotes and eukaryotes.</title>
        <authorList>
            <person name="Spang A."/>
            <person name="Saw J.H."/>
            <person name="Jorgensen S.L."/>
            <person name="Zaremba-Niedzwiedzka K."/>
            <person name="Martijn J."/>
            <person name="Lind A.E."/>
            <person name="van Eijk R."/>
            <person name="Schleper C."/>
            <person name="Guy L."/>
            <person name="Ettema T.J."/>
        </authorList>
    </citation>
    <scope>NUCLEOTIDE SEQUENCE</scope>
</reference>
<sequence length="129" mass="13988">MGTQKGMGMGLATTYSIIKNHDGHLSVKSETGAGTTFTIYLPASEKQIEEKETVEDIFAAGEGKILLMDDEEIIRETAEQLLTHKGYTVECAKDGEEAIDLYKKAMEASKPFNAVILDLTIRGGMGGKD</sequence>